<dbReference type="GO" id="GO:0005829">
    <property type="term" value="C:cytosol"/>
    <property type="evidence" value="ECO:0007669"/>
    <property type="project" value="TreeGrafter"/>
</dbReference>
<evidence type="ECO:0000259" key="4">
    <source>
        <dbReference type="PROSITE" id="PS50235"/>
    </source>
</evidence>
<evidence type="ECO:0000256" key="3">
    <source>
        <dbReference type="ARBA" id="ARBA00022801"/>
    </source>
</evidence>
<dbReference type="FunFam" id="3.90.70.10:FF:000022">
    <property type="entry name" value="Ubiquitin carboxyl-terminal hydrolase 24"/>
    <property type="match status" value="1"/>
</dbReference>
<protein>
    <recommendedName>
        <fullName evidence="4">USP domain-containing protein</fullName>
    </recommendedName>
</protein>
<evidence type="ECO:0000256" key="1">
    <source>
        <dbReference type="ARBA" id="ARBA00022670"/>
    </source>
</evidence>
<keyword evidence="2" id="KW-0833">Ubl conjugation pathway</keyword>
<dbReference type="Pfam" id="PF25010">
    <property type="entry name" value="ARM_UBP24_USP9X-Y"/>
    <property type="match status" value="1"/>
</dbReference>
<dbReference type="PROSITE" id="PS50235">
    <property type="entry name" value="USP_3"/>
    <property type="match status" value="1"/>
</dbReference>
<feature type="domain" description="USP" evidence="4">
    <location>
        <begin position="1345"/>
        <end position="1688"/>
    </location>
</feature>
<dbReference type="GO" id="GO:0016579">
    <property type="term" value="P:protein deubiquitination"/>
    <property type="evidence" value="ECO:0007669"/>
    <property type="project" value="InterPro"/>
</dbReference>
<dbReference type="GO" id="GO:0005634">
    <property type="term" value="C:nucleus"/>
    <property type="evidence" value="ECO:0007669"/>
    <property type="project" value="TreeGrafter"/>
</dbReference>
<organism evidence="5 6">
    <name type="scientific">Blepharisma stoltei</name>
    <dbReference type="NCBI Taxonomy" id="1481888"/>
    <lineage>
        <taxon>Eukaryota</taxon>
        <taxon>Sar</taxon>
        <taxon>Alveolata</taxon>
        <taxon>Ciliophora</taxon>
        <taxon>Postciliodesmatophora</taxon>
        <taxon>Heterotrichea</taxon>
        <taxon>Heterotrichida</taxon>
        <taxon>Blepharismidae</taxon>
        <taxon>Blepharisma</taxon>
    </lineage>
</organism>
<dbReference type="GO" id="GO:0004843">
    <property type="term" value="F:cysteine-type deubiquitinase activity"/>
    <property type="evidence" value="ECO:0007669"/>
    <property type="project" value="InterPro"/>
</dbReference>
<dbReference type="SUPFAM" id="SSF54001">
    <property type="entry name" value="Cysteine proteinases"/>
    <property type="match status" value="1"/>
</dbReference>
<sequence length="2214" mass="257715">MTDKTTEVPSWCKIGRFIDVKDSMGDWSVAKVTKISLEAGTISVLIDGWSLKAETTFQLKSSKIAPFRKISKGYTGPKRKAARDWTFDINDLHQMKQKVDTLCNGNLLCENAYETTQFYRGTLYIYIENLLVWDYSDCEEYLIEVVRFFASVVKLIISWLMKAPKLFPYYYKGLSQADLYLESNKVALANVWYELLDTLNKLFALDSRVSLFFQHYDVVPQDYVPCSLTSITNKSYSLSLLFHINLFAKEKGFDAILKILKSQDEQSKVPFSFINSILLYALSQFIDSEFSLKFFTQFTEAIFKRIEMVSENELKDLQYEEILNLLERMRKLSDSVNTQALEINKLSLFLKMIKSNYLEKRIKGLTEINLAIENNEIGVGGYESSKVNVSDKELESWLLSENIVQHILDERPHVELIKRSSTVLKFLARSDNLGLTQLDQIWNSTQGKHDSYIRAAYTVISEIAPFLKEECNDYLLQKIQQVPLESYDEQFLLMIKEFTVTAITTAKRYALKNGYESNKLYGLPILKSSILDSCPLPLWDLATKCCYEVLNTYICADERVKFFEEAILLMQENDSVPQVLKILQNLFKANYETHRSPGELIELQNRYHIKELIINNLRNYIITVRSISNPPIISSQVYQGKFSHATNIKRRLIFLEFLIKYSNWNICLTLDEIGILWNYFAIGNDSSKERDVFFKWLMKGLKFASPILMEQIESVFHHFMCDSSKFDCAHATPWSFRCMKTFFLAVNSYKGYIEVSEDRLRYRKTIEIEGFSNIISVLVNTTSESVYQDALKLTINLLTKYSPESSAVAPEILNNFISRLLEAILSNKDSEIYVIRGLNLLKGLLGDQEEHITDKNYGIHVKSCNSKEFKQVYINQNKTLRHLRHEIAKLYNEPIEKTTLIINDKKYSSYDDDLEIKSLKIYWAIADFNDPYATVFSPLKLISQNQSVIKTLFELLTLSNQKYADLAWNLLITLPINEKLVEELRRLETPLEKIIDQESIYQLLYCLNILKKLSLDQLWAEDFSARGGFKFLINIFTKPKDIKGGKLLAMKEEATLRALDNLLEVRPEFGDSSIFLKSLLDSFLLISSSISPDYKPEDSQTLLSSISNLLSNLNNYDDALLKTQLTRYSSTLGKLFNICLIIPPDLQFSCFSIPIFEYLANISDSYIVFYEELYSQLDHAISNSKCDGYWDLLAFTVKYLEIFGETLVPLAQKLIDKIIYREGEKNSNEKDFVLAGAFKVLQSCWTKVGFIPDSRHLNWFLHECLFEEPEKMAPSSIVPPKCKHIFTRQSAFNLISELCQYDPRFTANVTEYLNKFHQEPDWRTSRRADWNNFPASKEKSLTGYVGLKNLGCTCYMNSVLQQLFMISTFREAVLNTPTEEPHHENLLYQLKYVFAGLKYSDKQYINPKGFTVAFKDLDGNPINVTEQMDADEFFATFMDRIEGLTKNSSYNTLIKSHFGGLQVTELIGKDCTHRSERHEPFITIPVEVKTKSSILRGLESFVAGEILEGENAYQCDHCDAKVKAVRRVCIKHLPNFLIIALRRFEFDFDTMKRNKVNDYCEFPFELDMEPYTQEGLERIEREKDSSKENLTPVKRFPDEYYKYTLRGIVIHSGTAESGHYYSYIHDFAQEKWFEFNDTSVCELDPEEIPNECFGGEEKYTWTSTTSNLNTSGVREKFGNAYLLLYERSEFFKSRNPEDEILENINLSVSEEFVLDQFSHIKKQNQRYWRSRHIFGYDYSNFVVELTKINNPPDKFLIQYFLTILLRTKEKSQDFIEIFQRIFIALKESPELCSWTLEMLSVENVVKEMFLYCPMVLVRRALVGVIKACLQNVDEAVIEDFFLGFIQLLPFAQKSQSKYFSQYLEVIKETVILSNKFIENYDIQNIITLYIFQNDYKLPARKGYNNSDIFLGYDKYESSDETVKDDTFYSESKGTSKCHAIHLLYLLRSYLSPQYINFLKQPQARKILLKELDNKISAKYLGLLFAELYKDDKELSVDYMKQLMDNYVGSEYYYKSRFLRLLTRFLTTEDSLYEDKINYFLDFHMNYIKNSKYPSDTESAINYLYKILSKSQYARQSMLKDKENLQYLDKWINSNMKSVYSMKPSQNGQPLDEYIKPSFKVLLAKLKRLEEGLSPNEENERDSDEDALDNKFKTYESIEILDQTGQSWLKGRVEAALGEIILVKYKEWTGNEQTVWKDMQSEEIVSARDNGNLKA</sequence>
<dbReference type="Gene3D" id="3.90.70.10">
    <property type="entry name" value="Cysteine proteinases"/>
    <property type="match status" value="1"/>
</dbReference>
<proteinExistence type="predicted"/>
<dbReference type="InterPro" id="IPR018200">
    <property type="entry name" value="USP_CS"/>
</dbReference>
<evidence type="ECO:0000313" key="6">
    <source>
        <dbReference type="Proteomes" id="UP001162131"/>
    </source>
</evidence>
<evidence type="ECO:0000256" key="2">
    <source>
        <dbReference type="ARBA" id="ARBA00022786"/>
    </source>
</evidence>
<reference evidence="5" key="1">
    <citation type="submission" date="2021-09" db="EMBL/GenBank/DDBJ databases">
        <authorList>
            <consortium name="AG Swart"/>
            <person name="Singh M."/>
            <person name="Singh A."/>
            <person name="Seah K."/>
            <person name="Emmerich C."/>
        </authorList>
    </citation>
    <scope>NUCLEOTIDE SEQUENCE</scope>
    <source>
        <strain evidence="5">ATCC30299</strain>
    </source>
</reference>
<keyword evidence="1" id="KW-0645">Protease</keyword>
<dbReference type="InterPro" id="IPR028889">
    <property type="entry name" value="USP"/>
</dbReference>
<dbReference type="GO" id="GO:0006508">
    <property type="term" value="P:proteolysis"/>
    <property type="evidence" value="ECO:0007669"/>
    <property type="project" value="UniProtKB-KW"/>
</dbReference>
<dbReference type="Proteomes" id="UP001162131">
    <property type="component" value="Unassembled WGS sequence"/>
</dbReference>
<dbReference type="EMBL" id="CAJZBQ010000011">
    <property type="protein sequence ID" value="CAG9313757.1"/>
    <property type="molecule type" value="Genomic_DNA"/>
</dbReference>
<comment type="caution">
    <text evidence="5">The sequence shown here is derived from an EMBL/GenBank/DDBJ whole genome shotgun (WGS) entry which is preliminary data.</text>
</comment>
<evidence type="ECO:0000313" key="5">
    <source>
        <dbReference type="EMBL" id="CAG9313757.1"/>
    </source>
</evidence>
<dbReference type="PANTHER" id="PTHR24006:SF827">
    <property type="entry name" value="UBIQUITIN CARBOXYL-TERMINAL HYDROLASE 34"/>
    <property type="match status" value="1"/>
</dbReference>
<dbReference type="PANTHER" id="PTHR24006">
    <property type="entry name" value="UBIQUITIN CARBOXYL-TERMINAL HYDROLASE"/>
    <property type="match status" value="1"/>
</dbReference>
<dbReference type="InterPro" id="IPR050164">
    <property type="entry name" value="Peptidase_C19"/>
</dbReference>
<keyword evidence="6" id="KW-1185">Reference proteome</keyword>
<dbReference type="InterPro" id="IPR038765">
    <property type="entry name" value="Papain-like_cys_pep_sf"/>
</dbReference>
<keyword evidence="3" id="KW-0378">Hydrolase</keyword>
<dbReference type="InterPro" id="IPR001394">
    <property type="entry name" value="Peptidase_C19_UCH"/>
</dbReference>
<accession>A0AAU9IH10</accession>
<gene>
    <name evidence="5" type="ORF">BSTOLATCC_MIC9561</name>
</gene>
<dbReference type="InterPro" id="IPR056850">
    <property type="entry name" value="ARM_UBP34_24_USP9X_Y"/>
</dbReference>
<dbReference type="PROSITE" id="PS00973">
    <property type="entry name" value="USP_2"/>
    <property type="match status" value="1"/>
</dbReference>
<name>A0AAU9IH10_9CILI</name>
<dbReference type="Pfam" id="PF00443">
    <property type="entry name" value="UCH"/>
    <property type="match status" value="1"/>
</dbReference>